<dbReference type="KEGG" id="cyc:PCC7424_3643"/>
<name>B7KHT0_GLOC7</name>
<dbReference type="HOGENOM" id="CLU_3381484_0_0_3"/>
<evidence type="ECO:0000313" key="1">
    <source>
        <dbReference type="EMBL" id="ACK72027.1"/>
    </source>
</evidence>
<protein>
    <submittedName>
        <fullName evidence="1">Uncharacterized protein</fullName>
    </submittedName>
</protein>
<gene>
    <name evidence="1" type="ordered locus">PCC7424_3643</name>
</gene>
<organism evidence="1 2">
    <name type="scientific">Gloeothece citriformis (strain PCC 7424)</name>
    <name type="common">Cyanothece sp. (strain PCC 7424)</name>
    <dbReference type="NCBI Taxonomy" id="65393"/>
    <lineage>
        <taxon>Bacteria</taxon>
        <taxon>Bacillati</taxon>
        <taxon>Cyanobacteriota</taxon>
        <taxon>Cyanophyceae</taxon>
        <taxon>Oscillatoriophycideae</taxon>
        <taxon>Chroococcales</taxon>
        <taxon>Aphanothecaceae</taxon>
        <taxon>Gloeothece</taxon>
        <taxon>Gloeothece citriformis</taxon>
    </lineage>
</organism>
<dbReference type="Proteomes" id="UP000002384">
    <property type="component" value="Chromosome"/>
</dbReference>
<dbReference type="STRING" id="65393.PCC7424_3643"/>
<evidence type="ECO:0000313" key="2">
    <source>
        <dbReference type="Proteomes" id="UP000002384"/>
    </source>
</evidence>
<proteinExistence type="predicted"/>
<dbReference type="EMBL" id="CP001291">
    <property type="protein sequence ID" value="ACK72027.1"/>
    <property type="molecule type" value="Genomic_DNA"/>
</dbReference>
<sequence length="33" mass="3764">MGLRAMGKSWESCTFLNTEIFIYVQVLSARLAQ</sequence>
<dbReference type="AlphaFoldDB" id="B7KHT0"/>
<reference evidence="2" key="1">
    <citation type="journal article" date="2011" name="MBio">
        <title>Novel metabolic attributes of the genus Cyanothece, comprising a group of unicellular nitrogen-fixing Cyanobacteria.</title>
        <authorList>
            <person name="Bandyopadhyay A."/>
            <person name="Elvitigala T."/>
            <person name="Welsh E."/>
            <person name="Stockel J."/>
            <person name="Liberton M."/>
            <person name="Min H."/>
            <person name="Sherman L.A."/>
            <person name="Pakrasi H.B."/>
        </authorList>
    </citation>
    <scope>NUCLEOTIDE SEQUENCE [LARGE SCALE GENOMIC DNA]</scope>
    <source>
        <strain evidence="2">PCC 7424</strain>
    </source>
</reference>
<accession>B7KHT0</accession>
<keyword evidence="2" id="KW-1185">Reference proteome</keyword>